<dbReference type="AlphaFoldDB" id="A0ABD5QGN8"/>
<dbReference type="Pfam" id="PF20126">
    <property type="entry name" value="TumE"/>
    <property type="match status" value="1"/>
</dbReference>
<proteinExistence type="predicted"/>
<dbReference type="RefSeq" id="WP_224830023.1">
    <property type="nucleotide sequence ID" value="NZ_JAIVEF010000035.1"/>
</dbReference>
<dbReference type="EMBL" id="JBHSJG010000037">
    <property type="protein sequence ID" value="MFC4988898.1"/>
    <property type="molecule type" value="Genomic_DNA"/>
</dbReference>
<evidence type="ECO:0000313" key="2">
    <source>
        <dbReference type="Proteomes" id="UP001595925"/>
    </source>
</evidence>
<accession>A0ABD5QGN8</accession>
<evidence type="ECO:0000313" key="1">
    <source>
        <dbReference type="EMBL" id="MFC4988898.1"/>
    </source>
</evidence>
<dbReference type="Proteomes" id="UP001595925">
    <property type="component" value="Unassembled WGS sequence"/>
</dbReference>
<dbReference type="InterPro" id="IPR045397">
    <property type="entry name" value="TumE-like"/>
</dbReference>
<protein>
    <recommendedName>
        <fullName evidence="3">Histidine kinase</fullName>
    </recommendedName>
</protein>
<gene>
    <name evidence="1" type="ORF">ACFPFO_14210</name>
</gene>
<comment type="caution">
    <text evidence="1">The sequence shown here is derived from an EMBL/GenBank/DDBJ whole genome shotgun (WGS) entry which is preliminary data.</text>
</comment>
<organism evidence="1 2">
    <name type="scientific">Saliphagus infecundisoli</name>
    <dbReference type="NCBI Taxonomy" id="1849069"/>
    <lineage>
        <taxon>Archaea</taxon>
        <taxon>Methanobacteriati</taxon>
        <taxon>Methanobacteriota</taxon>
        <taxon>Stenosarchaea group</taxon>
        <taxon>Halobacteria</taxon>
        <taxon>Halobacteriales</taxon>
        <taxon>Natrialbaceae</taxon>
        <taxon>Saliphagus</taxon>
    </lineage>
</organism>
<sequence length="140" mass="16139">MDETTTGPLDEEVCRSIHDRLTGDDRFETVTFEPTSDRIRTVVATYDRSLFPDDVQSAQLDVRWYVGGDFSIHYSERWADGSPWECRWDRHPKAVGRAHFHPPPDAGSAAATDFPRDYRDVWSIVTAYVSERIETLWAET</sequence>
<reference evidence="1 2" key="1">
    <citation type="journal article" date="2019" name="Int. J. Syst. Evol. Microbiol.">
        <title>The Global Catalogue of Microorganisms (GCM) 10K type strain sequencing project: providing services to taxonomists for standard genome sequencing and annotation.</title>
        <authorList>
            <consortium name="The Broad Institute Genomics Platform"/>
            <consortium name="The Broad Institute Genome Sequencing Center for Infectious Disease"/>
            <person name="Wu L."/>
            <person name="Ma J."/>
        </authorList>
    </citation>
    <scope>NUCLEOTIDE SEQUENCE [LARGE SCALE GENOMIC DNA]</scope>
    <source>
        <strain evidence="1 2">CGMCC 1.15824</strain>
    </source>
</reference>
<evidence type="ECO:0008006" key="3">
    <source>
        <dbReference type="Google" id="ProtNLM"/>
    </source>
</evidence>
<name>A0ABD5QGN8_9EURY</name>
<keyword evidence="2" id="KW-1185">Reference proteome</keyword>